<evidence type="ECO:0000256" key="5">
    <source>
        <dbReference type="SAM" id="Phobius"/>
    </source>
</evidence>
<feature type="transmembrane region" description="Helical" evidence="5">
    <location>
        <begin position="35"/>
        <end position="53"/>
    </location>
</feature>
<dbReference type="GO" id="GO:0006935">
    <property type="term" value="P:chemotaxis"/>
    <property type="evidence" value="ECO:0007669"/>
    <property type="project" value="InterPro"/>
</dbReference>
<accession>A0A2K2H764</accession>
<dbReference type="GO" id="GO:0004888">
    <property type="term" value="F:transmembrane signaling receptor activity"/>
    <property type="evidence" value="ECO:0007669"/>
    <property type="project" value="InterPro"/>
</dbReference>
<dbReference type="PRINTS" id="PR00260">
    <property type="entry name" value="CHEMTRNSDUCR"/>
</dbReference>
<evidence type="ECO:0000256" key="1">
    <source>
        <dbReference type="ARBA" id="ARBA00023224"/>
    </source>
</evidence>
<dbReference type="GO" id="GO:0016020">
    <property type="term" value="C:membrane"/>
    <property type="evidence" value="ECO:0007669"/>
    <property type="project" value="InterPro"/>
</dbReference>
<evidence type="ECO:0000256" key="4">
    <source>
        <dbReference type="SAM" id="Coils"/>
    </source>
</evidence>
<comment type="caution">
    <text evidence="7">The sequence shown here is derived from an EMBL/GenBank/DDBJ whole genome shotgun (WGS) entry which is preliminary data.</text>
</comment>
<evidence type="ECO:0000259" key="6">
    <source>
        <dbReference type="PROSITE" id="PS50111"/>
    </source>
</evidence>
<keyword evidence="5" id="KW-0812">Transmembrane</keyword>
<protein>
    <recommendedName>
        <fullName evidence="6">Methyl-accepting transducer domain-containing protein</fullName>
    </recommendedName>
</protein>
<keyword evidence="4" id="KW-0175">Coiled coil</keyword>
<dbReference type="EMBL" id="PPFX01000040">
    <property type="protein sequence ID" value="PNU19099.1"/>
    <property type="molecule type" value="Genomic_DNA"/>
</dbReference>
<dbReference type="GO" id="GO:0007165">
    <property type="term" value="P:signal transduction"/>
    <property type="evidence" value="ECO:0007669"/>
    <property type="project" value="UniProtKB-KW"/>
</dbReference>
<feature type="transmembrane region" description="Helical" evidence="5">
    <location>
        <begin position="65"/>
        <end position="86"/>
    </location>
</feature>
<feature type="domain" description="Methyl-accepting transducer" evidence="6">
    <location>
        <begin position="223"/>
        <end position="448"/>
    </location>
</feature>
<dbReference type="SUPFAM" id="SSF58104">
    <property type="entry name" value="Methyl-accepting chemotaxis protein (MCP) signaling domain"/>
    <property type="match status" value="2"/>
</dbReference>
<comment type="similarity">
    <text evidence="2">Belongs to the methyl-accepting chemotaxis (MCP) protein family.</text>
</comment>
<dbReference type="AlphaFoldDB" id="A0A2K2H764"/>
<proteinExistence type="inferred from homology"/>
<evidence type="ECO:0000313" key="7">
    <source>
        <dbReference type="EMBL" id="PNU19099.1"/>
    </source>
</evidence>
<evidence type="ECO:0000256" key="2">
    <source>
        <dbReference type="ARBA" id="ARBA00029447"/>
    </source>
</evidence>
<dbReference type="InterPro" id="IPR004090">
    <property type="entry name" value="Chemotax_Me-accpt_rcpt"/>
</dbReference>
<keyword evidence="1 3" id="KW-0807">Transducer</keyword>
<dbReference type="SMART" id="SM00283">
    <property type="entry name" value="MA"/>
    <property type="match status" value="1"/>
</dbReference>
<dbReference type="PROSITE" id="PS50111">
    <property type="entry name" value="CHEMOTAXIS_TRANSDUC_2"/>
    <property type="match status" value="1"/>
</dbReference>
<sequence>MNCPVRGSCQALTFIGGSTVMADASASNISYIRKVFYFTHATGILTGLLFPFAVSPLLGPAARSWPFILSCLFMGYAVGAAMFFFVRITLKKQLRQQLDLLQPLLGTIDIEQETVEGMHQAVAASVNQVDQLVRGLLRTIDEFVPLYHGMADGSRYLSDRARDGLAAAIQTRQNVEQMDAKQQEIEEQVRQLTNRSQDEASMSRELSASLEEMAAAMDHSTAKFLETSSSVDELASSVIEVSSQAEEIARSVEGTAQDLDATGAALEQIRSGVQQGAEQAENVKQDAENGLLVVQRSIDEMDLIEDESRKAMAAMERLAQQTGEVAKIIEVIRDLVSDTELLAFNAAIIAAKAGEEGKGFSVVADEIRDLADRTTSSAQDIQRIVKAIGGETKEVTSAVAATSERIDKGKELSRSAGEALRKILTSSVEAVNASEEIAQVTGSQAERARTLLDDAGHSLRSVKAIARAIQEQQSAISRIQEGVTQMKAASDQIAHGMEEQVQANRDFDRGLADRERQIKAIQDATGFQRQISSEIFEHFAASEERLRKNADRAKVILENIEVLETLVEKLRGQTERFQH</sequence>
<dbReference type="Gene3D" id="1.10.287.950">
    <property type="entry name" value="Methyl-accepting chemotaxis protein"/>
    <property type="match status" value="2"/>
</dbReference>
<reference evidence="7 8" key="1">
    <citation type="journal article" date="2018" name="Genome Announc.">
        <title>Genome Sequence of Geothermobacter sp. HR-1 Iron Reducer from the Loihi Seamount.</title>
        <authorList>
            <person name="Smith H."/>
            <person name="Abuyen K."/>
            <person name="Tremblay J."/>
            <person name="Savalia P."/>
            <person name="Perez-Rodriguez I."/>
            <person name="Emerson D."/>
            <person name="Tully B."/>
            <person name="Amend J."/>
        </authorList>
    </citation>
    <scope>NUCLEOTIDE SEQUENCE [LARGE SCALE GENOMIC DNA]</scope>
    <source>
        <strain evidence="7 8">HR-1</strain>
    </source>
</reference>
<dbReference type="PANTHER" id="PTHR32089">
    <property type="entry name" value="METHYL-ACCEPTING CHEMOTAXIS PROTEIN MCPB"/>
    <property type="match status" value="1"/>
</dbReference>
<feature type="coiled-coil region" evidence="4">
    <location>
        <begin position="168"/>
        <end position="195"/>
    </location>
</feature>
<dbReference type="Pfam" id="PF00015">
    <property type="entry name" value="MCPsignal"/>
    <property type="match status" value="1"/>
</dbReference>
<keyword evidence="5" id="KW-1133">Transmembrane helix</keyword>
<gene>
    <name evidence="7" type="ORF">C2E25_14280</name>
</gene>
<evidence type="ECO:0000256" key="3">
    <source>
        <dbReference type="PROSITE-ProRule" id="PRU00284"/>
    </source>
</evidence>
<dbReference type="Proteomes" id="UP000236340">
    <property type="component" value="Unassembled WGS sequence"/>
</dbReference>
<name>A0A2K2H764_9BACT</name>
<evidence type="ECO:0000313" key="8">
    <source>
        <dbReference type="Proteomes" id="UP000236340"/>
    </source>
</evidence>
<keyword evidence="5" id="KW-0472">Membrane</keyword>
<dbReference type="InterPro" id="IPR004089">
    <property type="entry name" value="MCPsignal_dom"/>
</dbReference>
<organism evidence="7 8">
    <name type="scientific">Geothermobacter hydrogeniphilus</name>
    <dbReference type="NCBI Taxonomy" id="1969733"/>
    <lineage>
        <taxon>Bacteria</taxon>
        <taxon>Pseudomonadati</taxon>
        <taxon>Thermodesulfobacteriota</taxon>
        <taxon>Desulfuromonadia</taxon>
        <taxon>Desulfuromonadales</taxon>
        <taxon>Geothermobacteraceae</taxon>
        <taxon>Geothermobacter</taxon>
    </lineage>
</organism>
<dbReference type="PANTHER" id="PTHR32089:SF112">
    <property type="entry name" value="LYSOZYME-LIKE PROTEIN-RELATED"/>
    <property type="match status" value="1"/>
</dbReference>